<organism evidence="2 3">
    <name type="scientific">Lachnobacterium bovis DSM 14045</name>
    <dbReference type="NCBI Taxonomy" id="1122142"/>
    <lineage>
        <taxon>Bacteria</taxon>
        <taxon>Bacillati</taxon>
        <taxon>Bacillota</taxon>
        <taxon>Clostridia</taxon>
        <taxon>Lachnospirales</taxon>
        <taxon>Lachnospiraceae</taxon>
        <taxon>Lachnobacterium</taxon>
    </lineage>
</organism>
<feature type="transmembrane region" description="Helical" evidence="1">
    <location>
        <begin position="21"/>
        <end position="43"/>
    </location>
</feature>
<dbReference type="OrthoDB" id="2087782at2"/>
<dbReference type="EMBL" id="FNPG01000006">
    <property type="protein sequence ID" value="SDX99056.1"/>
    <property type="molecule type" value="Genomic_DNA"/>
</dbReference>
<proteinExistence type="predicted"/>
<dbReference type="Proteomes" id="UP000183918">
    <property type="component" value="Unassembled WGS sequence"/>
</dbReference>
<evidence type="ECO:0000313" key="3">
    <source>
        <dbReference type="Proteomes" id="UP000183918"/>
    </source>
</evidence>
<evidence type="ECO:0000313" key="2">
    <source>
        <dbReference type="EMBL" id="SDX99056.1"/>
    </source>
</evidence>
<dbReference type="RefSeq" id="WP_074715834.1">
    <property type="nucleotide sequence ID" value="NZ_FNPG01000006.1"/>
</dbReference>
<protein>
    <submittedName>
        <fullName evidence="2">Putative F0F1-ATPase subunit Ca2+/Mg2+ transporter</fullName>
    </submittedName>
</protein>
<dbReference type="STRING" id="1122142.SAMN02910414_00467"/>
<keyword evidence="1" id="KW-0812">Transmembrane</keyword>
<name>A0A1H3G6Z3_9FIRM</name>
<evidence type="ECO:0000256" key="1">
    <source>
        <dbReference type="SAM" id="Phobius"/>
    </source>
</evidence>
<dbReference type="Pfam" id="PF09527">
    <property type="entry name" value="ATPase_gene1"/>
    <property type="match status" value="1"/>
</dbReference>
<keyword evidence="1" id="KW-1133">Transmembrane helix</keyword>
<keyword evidence="1" id="KW-0472">Membrane</keyword>
<dbReference type="InterPro" id="IPR032820">
    <property type="entry name" value="ATPase_put"/>
</dbReference>
<dbReference type="AlphaFoldDB" id="A0A1H3G6Z3"/>
<keyword evidence="3" id="KW-1185">Reference proteome</keyword>
<feature type="transmembrane region" description="Helical" evidence="1">
    <location>
        <begin position="49"/>
        <end position="69"/>
    </location>
</feature>
<reference evidence="2 3" key="1">
    <citation type="submission" date="2016-10" db="EMBL/GenBank/DDBJ databases">
        <authorList>
            <person name="de Groot N.N."/>
        </authorList>
    </citation>
    <scope>NUCLEOTIDE SEQUENCE [LARGE SCALE GENOMIC DNA]</scope>
    <source>
        <strain evidence="2 3">DSM 14045</strain>
    </source>
</reference>
<accession>A0A1H3G6Z3</accession>
<sequence>MRRDRKRSSSDSRELRQAMTMFVGISINMIVPIVLMTLIGIYFGKKFDIKWLPVPLFFVGALAGGNNVYKEFKKFFKDEK</sequence>
<gene>
    <name evidence="2" type="ORF">SAMN02910414_00467</name>
</gene>